<evidence type="ECO:0000256" key="5">
    <source>
        <dbReference type="ARBA" id="ARBA00022989"/>
    </source>
</evidence>
<gene>
    <name evidence="9" type="ORF">ACFFR3_03525</name>
</gene>
<dbReference type="Gene3D" id="1.20.1250.20">
    <property type="entry name" value="MFS general substrate transporter like domains"/>
    <property type="match status" value="1"/>
</dbReference>
<keyword evidence="5 7" id="KW-1133">Transmembrane helix</keyword>
<dbReference type="PANTHER" id="PTHR23513">
    <property type="entry name" value="INTEGRAL MEMBRANE EFFLUX PROTEIN-RELATED"/>
    <property type="match status" value="1"/>
</dbReference>
<keyword evidence="10" id="KW-1185">Reference proteome</keyword>
<evidence type="ECO:0000256" key="3">
    <source>
        <dbReference type="ARBA" id="ARBA00022475"/>
    </source>
</evidence>
<proteinExistence type="predicted"/>
<feature type="transmembrane region" description="Helical" evidence="7">
    <location>
        <begin position="285"/>
        <end position="302"/>
    </location>
</feature>
<organism evidence="9 10">
    <name type="scientific">Nonomuraea salmonea</name>
    <dbReference type="NCBI Taxonomy" id="46181"/>
    <lineage>
        <taxon>Bacteria</taxon>
        <taxon>Bacillati</taxon>
        <taxon>Actinomycetota</taxon>
        <taxon>Actinomycetes</taxon>
        <taxon>Streptosporangiales</taxon>
        <taxon>Streptosporangiaceae</taxon>
        <taxon>Nonomuraea</taxon>
    </lineage>
</organism>
<dbReference type="InterPro" id="IPR036259">
    <property type="entry name" value="MFS_trans_sf"/>
</dbReference>
<feature type="transmembrane region" description="Helical" evidence="7">
    <location>
        <begin position="12"/>
        <end position="33"/>
    </location>
</feature>
<dbReference type="InterPro" id="IPR010290">
    <property type="entry name" value="TM_effector"/>
</dbReference>
<dbReference type="CDD" id="cd06173">
    <property type="entry name" value="MFS_MefA_like"/>
    <property type="match status" value="1"/>
</dbReference>
<evidence type="ECO:0000256" key="7">
    <source>
        <dbReference type="SAM" id="Phobius"/>
    </source>
</evidence>
<feature type="transmembrane region" description="Helical" evidence="7">
    <location>
        <begin position="374"/>
        <end position="395"/>
    </location>
</feature>
<feature type="transmembrane region" description="Helical" evidence="7">
    <location>
        <begin position="169"/>
        <end position="188"/>
    </location>
</feature>
<dbReference type="PROSITE" id="PS50850">
    <property type="entry name" value="MFS"/>
    <property type="match status" value="1"/>
</dbReference>
<keyword evidence="6 7" id="KW-0472">Membrane</keyword>
<dbReference type="Pfam" id="PF05977">
    <property type="entry name" value="MFS_3"/>
    <property type="match status" value="1"/>
</dbReference>
<feature type="transmembrane region" description="Helical" evidence="7">
    <location>
        <begin position="223"/>
        <end position="246"/>
    </location>
</feature>
<evidence type="ECO:0000256" key="2">
    <source>
        <dbReference type="ARBA" id="ARBA00022448"/>
    </source>
</evidence>
<feature type="domain" description="Major facilitator superfamily (MFS) profile" evidence="8">
    <location>
        <begin position="214"/>
        <end position="409"/>
    </location>
</feature>
<dbReference type="EMBL" id="JBHMCF010000003">
    <property type="protein sequence ID" value="MFB9468558.1"/>
    <property type="molecule type" value="Genomic_DNA"/>
</dbReference>
<feature type="transmembrane region" description="Helical" evidence="7">
    <location>
        <begin position="252"/>
        <end position="273"/>
    </location>
</feature>
<evidence type="ECO:0000313" key="10">
    <source>
        <dbReference type="Proteomes" id="UP001589568"/>
    </source>
</evidence>
<keyword evidence="3" id="KW-1003">Cell membrane</keyword>
<reference evidence="9 10" key="1">
    <citation type="submission" date="2024-09" db="EMBL/GenBank/DDBJ databases">
        <authorList>
            <person name="Sun Q."/>
            <person name="Mori K."/>
        </authorList>
    </citation>
    <scope>NUCLEOTIDE SEQUENCE [LARGE SCALE GENOMIC DNA]</scope>
    <source>
        <strain evidence="9 10">JCM 3324</strain>
    </source>
</reference>
<accession>A0ABV5NE40</accession>
<evidence type="ECO:0000256" key="4">
    <source>
        <dbReference type="ARBA" id="ARBA00022692"/>
    </source>
</evidence>
<name>A0ABV5NE40_9ACTN</name>
<feature type="transmembrane region" description="Helical" evidence="7">
    <location>
        <begin position="77"/>
        <end position="102"/>
    </location>
</feature>
<protein>
    <submittedName>
        <fullName evidence="9">MFS transporter</fullName>
    </submittedName>
</protein>
<dbReference type="SUPFAM" id="SSF103473">
    <property type="entry name" value="MFS general substrate transporter"/>
    <property type="match status" value="1"/>
</dbReference>
<evidence type="ECO:0000259" key="8">
    <source>
        <dbReference type="PROSITE" id="PS50850"/>
    </source>
</evidence>
<keyword evidence="4 7" id="KW-0812">Transmembrane</keyword>
<comment type="subcellular location">
    <subcellularLocation>
        <location evidence="1">Cell membrane</location>
        <topology evidence="1">Multi-pass membrane protein</topology>
    </subcellularLocation>
</comment>
<feature type="transmembrane region" description="Helical" evidence="7">
    <location>
        <begin position="339"/>
        <end position="362"/>
    </location>
</feature>
<dbReference type="InterPro" id="IPR020846">
    <property type="entry name" value="MFS_dom"/>
</dbReference>
<comment type="caution">
    <text evidence="9">The sequence shown here is derived from an EMBL/GenBank/DDBJ whole genome shotgun (WGS) entry which is preliminary data.</text>
</comment>
<feature type="transmembrane region" description="Helical" evidence="7">
    <location>
        <begin position="45"/>
        <end position="65"/>
    </location>
</feature>
<sequence length="409" mass="41674">MSARGGVRNPDFLKLWAGAGLNHLAVRVGAITYPLLALWHSGSPGVAGLVMAAVLLPNLVVQLPAGVLVDRLDRRRLMLWCDVGCVLVTGSVGGALLAGAYWTAHLAVAGFLHGALCVVHALAEQAAVRHVVSAGELPVALGRNEARSRGAALLGQPVGSVLLAAGRTLPFLVAAAAHLASLLLLLTIRRDLQESRGPAAEPPLRAVRAGAAWLFARPFLRTLVLLLSASNVVFQAVTLALMEIVVRGHGSVALVGVITALSGLGGMAGALTGSWWARRAGLRPLVIGAFALWSLVIAALAVSTSPPVLALLYTLIGYAGGAINVSAHVRLVQVTPDALLGRVTSVALLVGMGPAAAGSLAAGLLLDAAGTTRTVLGMSAVMALLAAVAALSPALRGEPTARAQNRRGK</sequence>
<dbReference type="Proteomes" id="UP001589568">
    <property type="component" value="Unassembled WGS sequence"/>
</dbReference>
<evidence type="ECO:0000313" key="9">
    <source>
        <dbReference type="EMBL" id="MFB9468558.1"/>
    </source>
</evidence>
<evidence type="ECO:0000256" key="6">
    <source>
        <dbReference type="ARBA" id="ARBA00023136"/>
    </source>
</evidence>
<keyword evidence="2" id="KW-0813">Transport</keyword>
<feature type="transmembrane region" description="Helical" evidence="7">
    <location>
        <begin position="308"/>
        <end position="327"/>
    </location>
</feature>
<dbReference type="RefSeq" id="WP_345396934.1">
    <property type="nucleotide sequence ID" value="NZ_BAAAXS010000001.1"/>
</dbReference>
<dbReference type="PANTHER" id="PTHR23513:SF6">
    <property type="entry name" value="MAJOR FACILITATOR SUPERFAMILY ASSOCIATED DOMAIN-CONTAINING PROTEIN"/>
    <property type="match status" value="1"/>
</dbReference>
<evidence type="ECO:0000256" key="1">
    <source>
        <dbReference type="ARBA" id="ARBA00004651"/>
    </source>
</evidence>